<evidence type="ECO:0000259" key="4">
    <source>
        <dbReference type="Pfam" id="PF22936"/>
    </source>
</evidence>
<protein>
    <submittedName>
        <fullName evidence="6">Uncharacterized protein LOC110761277</fullName>
    </submittedName>
</protein>
<reference evidence="6" key="1">
    <citation type="submission" date="2025-08" db="UniProtKB">
        <authorList>
            <consortium name="RefSeq"/>
        </authorList>
    </citation>
    <scope>IDENTIFICATION</scope>
</reference>
<name>A0A6P5SRG6_PRUAV</name>
<dbReference type="InterPro" id="IPR054722">
    <property type="entry name" value="PolX-like_BBD"/>
</dbReference>
<feature type="domain" description="Retrovirus-related Pol polyprotein from transposon TNT 1-94-like beta-barrel" evidence="4">
    <location>
        <begin position="305"/>
        <end position="378"/>
    </location>
</feature>
<dbReference type="PANTHER" id="PTHR37610:SF38">
    <property type="entry name" value="RETROTRANSPOSON COPIA-LIKE N-TERMINAL DOMAIN-CONTAINING PROTEIN"/>
    <property type="match status" value="1"/>
</dbReference>
<dbReference type="PANTHER" id="PTHR37610">
    <property type="entry name" value="CCHC-TYPE DOMAIN-CONTAINING PROTEIN"/>
    <property type="match status" value="1"/>
</dbReference>
<dbReference type="InterPro" id="IPR025724">
    <property type="entry name" value="GAG-pre-integrase_dom"/>
</dbReference>
<feature type="domain" description="Retrotransposon Copia-like N-terminal" evidence="3">
    <location>
        <begin position="54"/>
        <end position="95"/>
    </location>
</feature>
<dbReference type="GeneID" id="110761277"/>
<dbReference type="Pfam" id="PF14244">
    <property type="entry name" value="Retrotran_gag_3"/>
    <property type="match status" value="1"/>
</dbReference>
<gene>
    <name evidence="6" type="primary">LOC110761277</name>
</gene>
<feature type="region of interest" description="Disordered" evidence="1">
    <location>
        <begin position="1"/>
        <end position="20"/>
    </location>
</feature>
<feature type="domain" description="GAG-pre-integrase" evidence="2">
    <location>
        <begin position="410"/>
        <end position="477"/>
    </location>
</feature>
<dbReference type="KEGG" id="pavi:110761277"/>
<dbReference type="Pfam" id="PF13976">
    <property type="entry name" value="gag_pre-integrs"/>
    <property type="match status" value="1"/>
</dbReference>
<feature type="compositionally biased region" description="Polar residues" evidence="1">
    <location>
        <begin position="10"/>
        <end position="20"/>
    </location>
</feature>
<proteinExistence type="predicted"/>
<evidence type="ECO:0000259" key="2">
    <source>
        <dbReference type="Pfam" id="PF13976"/>
    </source>
</evidence>
<accession>A0A6P5SRG6</accession>
<evidence type="ECO:0000313" key="6">
    <source>
        <dbReference type="RefSeq" id="XP_021819415.1"/>
    </source>
</evidence>
<dbReference type="AlphaFoldDB" id="A0A6P5SRG6"/>
<dbReference type="InterPro" id="IPR029472">
    <property type="entry name" value="Copia-like_N"/>
</dbReference>
<dbReference type="RefSeq" id="XP_021819415.1">
    <property type="nucleotide sequence ID" value="XM_021963723.1"/>
</dbReference>
<keyword evidence="5" id="KW-1185">Reference proteome</keyword>
<dbReference type="Proteomes" id="UP000515124">
    <property type="component" value="Unplaced"/>
</dbReference>
<sequence length="496" mass="55247">MGENDFFPIESSTTDPATPSQPTFTEFATQMAELMKTQASTSTTTPTPTITYETSSAQIGIKLDGSNYALWSQVIEMYVAGKDKLGYLIGELPAPSQTPSTFNRWRTENAIVKGWLINSMEPRLIGNFIRFPTAKGVWDAIATTYFDGTDTSQVYDLKMRISRMRQGGGSIETYYNDLQGLWREINFRRPNEMKCELDIKKYYDIIQEDRVYIFLDGLDDRLDKARSDVLQMSPFPTVEQAYAHVRREDIRQAVMLGAPTPTGVGLATKGTYRPSRPTKNSSSFSDSGNCGYVFHTSYTSDSTCWIIDSGATDHMTFDPTDFLSTTTPQRTSIANANGVTSPVVGAGTIGLSPSLTLQNTLLVPSLSNKLMSVGQATEQLNCCVLMYPDFCLFQDILTKEIIGRGTKRGGLYYVDDFSMGKAHSVKHSSTWNDRQLWLWHRHLGHPSFGYMRHLFPDLSSNSCTTDFQCDTCILAKSHRASYPSSTMLSFASACDG</sequence>
<evidence type="ECO:0000313" key="5">
    <source>
        <dbReference type="Proteomes" id="UP000515124"/>
    </source>
</evidence>
<dbReference type="Pfam" id="PF22936">
    <property type="entry name" value="Pol_BBD"/>
    <property type="match status" value="1"/>
</dbReference>
<evidence type="ECO:0000256" key="1">
    <source>
        <dbReference type="SAM" id="MobiDB-lite"/>
    </source>
</evidence>
<evidence type="ECO:0000259" key="3">
    <source>
        <dbReference type="Pfam" id="PF14244"/>
    </source>
</evidence>
<organism evidence="5 6">
    <name type="scientific">Prunus avium</name>
    <name type="common">Cherry</name>
    <name type="synonym">Cerasus avium</name>
    <dbReference type="NCBI Taxonomy" id="42229"/>
    <lineage>
        <taxon>Eukaryota</taxon>
        <taxon>Viridiplantae</taxon>
        <taxon>Streptophyta</taxon>
        <taxon>Embryophyta</taxon>
        <taxon>Tracheophyta</taxon>
        <taxon>Spermatophyta</taxon>
        <taxon>Magnoliopsida</taxon>
        <taxon>eudicotyledons</taxon>
        <taxon>Gunneridae</taxon>
        <taxon>Pentapetalae</taxon>
        <taxon>rosids</taxon>
        <taxon>fabids</taxon>
        <taxon>Rosales</taxon>
        <taxon>Rosaceae</taxon>
        <taxon>Amygdaloideae</taxon>
        <taxon>Amygdaleae</taxon>
        <taxon>Prunus</taxon>
    </lineage>
</organism>